<dbReference type="InterPro" id="IPR046950">
    <property type="entry name" value="DNA-dir_Rpol_C_phage-type"/>
</dbReference>
<dbReference type="Proteomes" id="UP000027383">
    <property type="component" value="Segment"/>
</dbReference>
<dbReference type="GO" id="GO:0003677">
    <property type="term" value="F:DNA binding"/>
    <property type="evidence" value="ECO:0007669"/>
    <property type="project" value="InterPro"/>
</dbReference>
<accession>A0A067Y182</accession>
<dbReference type="InterPro" id="IPR002092">
    <property type="entry name" value="DNA-dir_Rpol_phage-type"/>
</dbReference>
<proteinExistence type="inferred from homology"/>
<dbReference type="GO" id="GO:0006351">
    <property type="term" value="P:DNA-templated transcription"/>
    <property type="evidence" value="ECO:0007669"/>
    <property type="project" value="InterPro"/>
</dbReference>
<dbReference type="SUPFAM" id="SSF56672">
    <property type="entry name" value="DNA/RNA polymerases"/>
    <property type="match status" value="1"/>
</dbReference>
<evidence type="ECO:0000256" key="5">
    <source>
        <dbReference type="ARBA" id="ARBA00022695"/>
    </source>
</evidence>
<comment type="catalytic activity">
    <reaction evidence="7">
        <text>RNA(n) + a ribonucleoside 5'-triphosphate = RNA(n+1) + diphosphate</text>
        <dbReference type="Rhea" id="RHEA:21248"/>
        <dbReference type="Rhea" id="RHEA-COMP:14527"/>
        <dbReference type="Rhea" id="RHEA-COMP:17342"/>
        <dbReference type="ChEBI" id="CHEBI:33019"/>
        <dbReference type="ChEBI" id="CHEBI:61557"/>
        <dbReference type="ChEBI" id="CHEBI:140395"/>
        <dbReference type="EC" id="2.7.7.6"/>
    </reaction>
</comment>
<evidence type="ECO:0000313" key="10">
    <source>
        <dbReference type="Proteomes" id="UP000027383"/>
    </source>
</evidence>
<evidence type="ECO:0000256" key="1">
    <source>
        <dbReference type="ARBA" id="ARBA00009493"/>
    </source>
</evidence>
<dbReference type="GeneID" id="20283792"/>
<keyword evidence="4" id="KW-0808">Transferase</keyword>
<dbReference type="OrthoDB" id="2532at10239"/>
<reference evidence="9 10" key="1">
    <citation type="journal article" date="2014" name="Vet. Microbiol.">
        <title>A cocktail of in vitro efficient phages is not a guarantee for in vivo therapeutic results against avian colibacillosis.</title>
        <authorList>
            <person name="Tsonos J."/>
            <person name="Oosterik L.H."/>
            <person name="Tuntufye H.N."/>
            <person name="Klumpp J."/>
            <person name="Butaye P."/>
            <person name="De Greve H."/>
            <person name="Hernalsteens J.P."/>
            <person name="Lavigne R."/>
            <person name="Goddeeris B.M."/>
        </authorList>
    </citation>
    <scope>NUCLEOTIDE SEQUENCE [LARGE SCALE GENOMIC DNA]</scope>
</reference>
<keyword evidence="10" id="KW-1185">Reference proteome</keyword>
<dbReference type="KEGG" id="vg:20283792"/>
<keyword evidence="6" id="KW-0804">Transcription</keyword>
<evidence type="ECO:0000256" key="6">
    <source>
        <dbReference type="ARBA" id="ARBA00023163"/>
    </source>
</evidence>
<dbReference type="Gene3D" id="1.10.287.280">
    <property type="match status" value="1"/>
</dbReference>
<feature type="domain" description="DNA-directed RNA polymerase C-terminal" evidence="8">
    <location>
        <begin position="8"/>
        <end position="148"/>
    </location>
</feature>
<name>A0A067Y182_9CAUD</name>
<organism evidence="9 10">
    <name type="scientific">Escherichia phage vB_EcoP_PhAPEC5</name>
    <dbReference type="NCBI Taxonomy" id="1395983"/>
    <lineage>
        <taxon>Viruses</taxon>
        <taxon>Duplodnaviria</taxon>
        <taxon>Heunggongvirae</taxon>
        <taxon>Uroviricota</taxon>
        <taxon>Caudoviricetes</taxon>
        <taxon>Schitoviridae</taxon>
        <taxon>Enquatrovirinae</taxon>
        <taxon>Gamaleyavirus</taxon>
        <taxon>Gamaleyavirus APEC5</taxon>
    </lineage>
</organism>
<keyword evidence="5" id="KW-0548">Nucleotidyltransferase</keyword>
<keyword evidence="3" id="KW-0240">DNA-directed RNA polymerase</keyword>
<evidence type="ECO:0000313" key="9">
    <source>
        <dbReference type="EMBL" id="AGV99297.1"/>
    </source>
</evidence>
<dbReference type="RefSeq" id="YP_009055523.1">
    <property type="nucleotide sequence ID" value="NC_024786.1"/>
</dbReference>
<evidence type="ECO:0000256" key="7">
    <source>
        <dbReference type="ARBA" id="ARBA00048552"/>
    </source>
</evidence>
<dbReference type="Pfam" id="PF00940">
    <property type="entry name" value="RNA_pol"/>
    <property type="match status" value="1"/>
</dbReference>
<dbReference type="EC" id="2.7.7.6" evidence="2"/>
<dbReference type="PROSITE" id="PS00489">
    <property type="entry name" value="RNA_POL_PHAGE_2"/>
    <property type="match status" value="1"/>
</dbReference>
<comment type="similarity">
    <text evidence="1">Belongs to the phage and mitochondrial RNA polymerase family.</text>
</comment>
<evidence type="ECO:0000256" key="2">
    <source>
        <dbReference type="ARBA" id="ARBA00012418"/>
    </source>
</evidence>
<dbReference type="InterPro" id="IPR043502">
    <property type="entry name" value="DNA/RNA_pol_sf"/>
</dbReference>
<gene>
    <name evidence="9" type="ORF">PhAPEC5_16</name>
</gene>
<dbReference type="GO" id="GO:0000428">
    <property type="term" value="C:DNA-directed RNA polymerase complex"/>
    <property type="evidence" value="ECO:0007669"/>
    <property type="project" value="UniProtKB-KW"/>
</dbReference>
<protein>
    <recommendedName>
        <fullName evidence="2">DNA-directed RNA polymerase</fullName>
        <ecNumber evidence="2">2.7.7.6</ecNumber>
    </recommendedName>
</protein>
<dbReference type="EMBL" id="KF192075">
    <property type="protein sequence ID" value="AGV99297.1"/>
    <property type="molecule type" value="Genomic_DNA"/>
</dbReference>
<evidence type="ECO:0000256" key="3">
    <source>
        <dbReference type="ARBA" id="ARBA00022478"/>
    </source>
</evidence>
<sequence>MQLLTAREYLKVDIANNYGLDKKTWDERISWFDENEANLLNLVDEAEESALFYAGVNAWKDMKAGKPIGYAVALDATSSGLQLLACLTGDRSAAELCNVVNYMGENGKPLRRDAYTVIYHKMLDILGEASRIKRSDAKQAVMTAFYGSEAKPKEVFGEGIRLKTFENVMETVASGPWALNKFLLQCGNPDANRYVWVLPDNFHAVIKVMVPEVQTVNFLGKPFDITRMVQGTEEKTRMLSANITHSIDGMVVREMLRRCNFNMNQVNYIKSLCEGTNDYMVGSDDNYEMVNTLWSNYEKSGFLSTRIFDYLDSETIALVDTDVIMAMLNTMPKKPFPVMTVHDCFRCHPNYGNDLRRQYNQILSDIAKSDLLGFILSQVLGQEFSAGKLDDSLWQDILETDYALS</sequence>
<evidence type="ECO:0000259" key="8">
    <source>
        <dbReference type="Pfam" id="PF00940"/>
    </source>
</evidence>
<dbReference type="GO" id="GO:0003899">
    <property type="term" value="F:DNA-directed RNA polymerase activity"/>
    <property type="evidence" value="ECO:0007669"/>
    <property type="project" value="UniProtKB-EC"/>
</dbReference>
<evidence type="ECO:0000256" key="4">
    <source>
        <dbReference type="ARBA" id="ARBA00022679"/>
    </source>
</evidence>